<name>A0ABW4G2W3_9ACTN</name>
<comment type="caution">
    <text evidence="2">The sequence shown here is derived from an EMBL/GenBank/DDBJ whole genome shotgun (WGS) entry which is preliminary data.</text>
</comment>
<dbReference type="RefSeq" id="WP_219527904.1">
    <property type="nucleotide sequence ID" value="NZ_JAHKRM010000003.1"/>
</dbReference>
<organism evidence="2 3">
    <name type="scientific">Nonomuraea guangzhouensis</name>
    <dbReference type="NCBI Taxonomy" id="1291555"/>
    <lineage>
        <taxon>Bacteria</taxon>
        <taxon>Bacillati</taxon>
        <taxon>Actinomycetota</taxon>
        <taxon>Actinomycetes</taxon>
        <taxon>Streptosporangiales</taxon>
        <taxon>Streptosporangiaceae</taxon>
        <taxon>Nonomuraea</taxon>
    </lineage>
</organism>
<proteinExistence type="predicted"/>
<gene>
    <name evidence="2" type="ORF">ACFSJ0_07945</name>
</gene>
<evidence type="ECO:0000256" key="1">
    <source>
        <dbReference type="SAM" id="Coils"/>
    </source>
</evidence>
<keyword evidence="3" id="KW-1185">Reference proteome</keyword>
<dbReference type="InterPro" id="IPR004401">
    <property type="entry name" value="YbaB/EbfC"/>
</dbReference>
<protein>
    <submittedName>
        <fullName evidence="2">YbaB/EbfC family nucleoid-associated protein</fullName>
    </submittedName>
</protein>
<accession>A0ABW4G2W3</accession>
<evidence type="ECO:0000313" key="2">
    <source>
        <dbReference type="EMBL" id="MFD1536960.1"/>
    </source>
</evidence>
<dbReference type="EMBL" id="JBHUCM010000007">
    <property type="protein sequence ID" value="MFD1536960.1"/>
    <property type="molecule type" value="Genomic_DNA"/>
</dbReference>
<feature type="coiled-coil region" evidence="1">
    <location>
        <begin position="9"/>
        <end position="36"/>
    </location>
</feature>
<dbReference type="Proteomes" id="UP001597097">
    <property type="component" value="Unassembled WGS sequence"/>
</dbReference>
<dbReference type="Pfam" id="PF02575">
    <property type="entry name" value="YbaB_DNA_bd"/>
    <property type="match status" value="1"/>
</dbReference>
<sequence length="133" mass="14489">MVSSLPVDADGLRAYAQELRDNFVRLQNESRALHDRARAVRVTGRSPDGLVTVTVGARGDLVRLDLDPRVFRRPDSGALAAVITETLHRAAAQAQEEVIAIFEPLIPPAQMRAQLQGDLDAGLWPLSEGRDSP</sequence>
<evidence type="ECO:0000313" key="3">
    <source>
        <dbReference type="Proteomes" id="UP001597097"/>
    </source>
</evidence>
<reference evidence="3" key="1">
    <citation type="journal article" date="2019" name="Int. J. Syst. Evol. Microbiol.">
        <title>The Global Catalogue of Microorganisms (GCM) 10K type strain sequencing project: providing services to taxonomists for standard genome sequencing and annotation.</title>
        <authorList>
            <consortium name="The Broad Institute Genomics Platform"/>
            <consortium name="The Broad Institute Genome Sequencing Center for Infectious Disease"/>
            <person name="Wu L."/>
            <person name="Ma J."/>
        </authorList>
    </citation>
    <scope>NUCLEOTIDE SEQUENCE [LARGE SCALE GENOMIC DNA]</scope>
    <source>
        <strain evidence="3">CGMCC 1.15399</strain>
    </source>
</reference>
<keyword evidence="1" id="KW-0175">Coiled coil</keyword>